<evidence type="ECO:0000313" key="3">
    <source>
        <dbReference type="EMBL" id="CRF42844.1"/>
    </source>
</evidence>
<feature type="coiled-coil region" evidence="1">
    <location>
        <begin position="6"/>
        <end position="79"/>
    </location>
</feature>
<dbReference type="STRING" id="1578720.HAL011_15180"/>
<dbReference type="OrthoDB" id="9153870at2"/>
<reference evidence="6 7" key="3">
    <citation type="submission" date="2014-12" db="EMBL/GenBank/DDBJ databases">
        <authorList>
            <person name="Jaenicke S."/>
        </authorList>
    </citation>
    <scope>NUCLEOTIDE SEQUENCE [LARGE SCALE GENOMIC DNA]</scope>
</reference>
<dbReference type="EMBL" id="CDMN01000037">
    <property type="protein sequence ID" value="CRF44412.1"/>
    <property type="molecule type" value="Genomic_DNA"/>
</dbReference>
<reference evidence="5" key="2">
    <citation type="submission" date="2014-12" db="EMBL/GenBank/DDBJ databases">
        <authorList>
            <person name="Smet A."/>
        </authorList>
    </citation>
    <scope>NUCLEOTIDE SEQUENCE [LARGE SCALE GENOMIC DNA]</scope>
</reference>
<keyword evidence="1" id="KW-0175">Coiled coil</keyword>
<dbReference type="AlphaFoldDB" id="A0A0K2XD16"/>
<evidence type="ECO:0000256" key="1">
    <source>
        <dbReference type="SAM" id="Coils"/>
    </source>
</evidence>
<evidence type="ECO:0000313" key="2">
    <source>
        <dbReference type="EMBL" id="CRF41710.1"/>
    </source>
</evidence>
<dbReference type="RefSeq" id="WP_053941452.1">
    <property type="nucleotide sequence ID" value="NZ_CDMH01000047.1"/>
</dbReference>
<feature type="coiled-coil region" evidence="1">
    <location>
        <begin position="348"/>
        <end position="386"/>
    </location>
</feature>
<dbReference type="Proteomes" id="UP000045175">
    <property type="component" value="Unassembled WGS sequence"/>
</dbReference>
<reference evidence="4" key="1">
    <citation type="submission" date="2014-12" db="EMBL/GenBank/DDBJ databases">
        <title>Whole genome sequences of four Staphylococcus schleiferi canine isolates.</title>
        <authorList>
            <person name="Misic A.M."/>
            <person name="Cain C."/>
            <person name="Morris D.O."/>
            <person name="Rankin S."/>
            <person name="Beiting D."/>
        </authorList>
    </citation>
    <scope>NUCLEOTIDE SEQUENCE</scope>
    <source>
        <strain evidence="2">ASB11</strain>
        <strain evidence="3">ASB13</strain>
        <strain evidence="4">ASB9</strain>
    </source>
</reference>
<feature type="coiled-coil region" evidence="1">
    <location>
        <begin position="158"/>
        <end position="240"/>
    </location>
</feature>
<dbReference type="Proteomes" id="UP000038622">
    <property type="component" value="Unassembled WGS sequence"/>
</dbReference>
<gene>
    <name evidence="2" type="ORF">HAL011_15180</name>
    <name evidence="3" type="ORF">HAL013_10540</name>
    <name evidence="4" type="ORF">HAL09_09940</name>
</gene>
<dbReference type="Proteomes" id="UP000041394">
    <property type="component" value="Unassembled WGS sequence"/>
</dbReference>
<keyword evidence="5" id="KW-1185">Reference proteome</keyword>
<evidence type="ECO:0000313" key="7">
    <source>
        <dbReference type="Proteomes" id="UP000045175"/>
    </source>
</evidence>
<evidence type="ECO:0000313" key="5">
    <source>
        <dbReference type="Proteomes" id="UP000038622"/>
    </source>
</evidence>
<dbReference type="EMBL" id="CDML01000048">
    <property type="protein sequence ID" value="CRF41710.1"/>
    <property type="molecule type" value="Genomic_DNA"/>
</dbReference>
<accession>A0A0K2XD16</accession>
<dbReference type="EMBL" id="CDMH01000047">
    <property type="protein sequence ID" value="CRF42844.1"/>
    <property type="molecule type" value="Genomic_DNA"/>
</dbReference>
<sequence>MSQEHYARIELERQRAKERQKRALAKRARALEMSLAHLEQAKQHIERIHAQGLDAFVSLQEIKAQMQNARQLTQDTRLELPPPAQKYGGYDSTFEDHVRLLDDNPFKAQELSHAILSQLNSLEKHAKGLQKAQFRANQASVQEYFYTQREQIQDDLVLEFAKEGLQKLEAQVKAFDGRDFKGFYSQLQTQMGVLLQEAQDKALRHRQELARQEIKKENATKNAQQNCRDLQGNLQKMQAQGLDAFISLESPKQELENLQALIQTNPLKAQQQSLEALYNLEKLQRQALDLQRAQAGANQEKAQQDFYARLQEIKDPAIIAYARGDLALLQERLAAFDGLNADTQHQIQADLEQVLQKAQAQAQANNAQQESQRQMWRQDLEHLKNEVAQIATSHEQATLLTQIAQTMSALENQDFNALESQVAQINTQADSLIVEENARKEVVISIVKTLRGHEFEVQAPVLKEGAVIIKAARPSGKRVQCRIERGGEHILYKFDQYEGLTCKEDIAKFKKELEDVYGFKLEDKKILWENPDRISKGAIDLNNPHKKSL</sequence>
<name>A0A0K2XD16_9HELI</name>
<protein>
    <submittedName>
        <fullName evidence="4">Uncharacterized protein</fullName>
    </submittedName>
</protein>
<proteinExistence type="predicted"/>
<evidence type="ECO:0000313" key="6">
    <source>
        <dbReference type="Proteomes" id="UP000041394"/>
    </source>
</evidence>
<evidence type="ECO:0000313" key="4">
    <source>
        <dbReference type="EMBL" id="CRF44412.1"/>
    </source>
</evidence>
<organism evidence="4 6">
    <name type="scientific">Helicobacter ailurogastricus</name>
    <dbReference type="NCBI Taxonomy" id="1578720"/>
    <lineage>
        <taxon>Bacteria</taxon>
        <taxon>Pseudomonadati</taxon>
        <taxon>Campylobacterota</taxon>
        <taxon>Epsilonproteobacteria</taxon>
        <taxon>Campylobacterales</taxon>
        <taxon>Helicobacteraceae</taxon>
        <taxon>Helicobacter</taxon>
    </lineage>
</organism>